<dbReference type="Gene3D" id="3.40.50.300">
    <property type="entry name" value="P-loop containing nucleotide triphosphate hydrolases"/>
    <property type="match status" value="2"/>
</dbReference>
<dbReference type="AlphaFoldDB" id="A0A4W5MY13"/>
<reference evidence="4" key="2">
    <citation type="submission" date="2025-08" db="UniProtKB">
        <authorList>
            <consortium name="Ensembl"/>
        </authorList>
    </citation>
    <scope>IDENTIFICATION</scope>
</reference>
<dbReference type="Pfam" id="PF00025">
    <property type="entry name" value="Arf"/>
    <property type="match status" value="2"/>
</dbReference>
<feature type="binding site" evidence="3">
    <location>
        <begin position="103"/>
        <end position="106"/>
    </location>
    <ligand>
        <name>GTP</name>
        <dbReference type="ChEBI" id="CHEBI:37565"/>
    </ligand>
</feature>
<dbReference type="SUPFAM" id="SSF52540">
    <property type="entry name" value="P-loop containing nucleoside triphosphate hydrolases"/>
    <property type="match status" value="1"/>
</dbReference>
<dbReference type="GeneTree" id="ENSGT00940000156365"/>
<proteinExistence type="predicted"/>
<dbReference type="PANTHER" id="PTHR46090">
    <property type="entry name" value="ADP-RIBOSYLATION FACTOR-LIKE PROTEIN 13B"/>
    <property type="match status" value="1"/>
</dbReference>
<dbReference type="GO" id="GO:0003924">
    <property type="term" value="F:GTPase activity"/>
    <property type="evidence" value="ECO:0007669"/>
    <property type="project" value="InterPro"/>
</dbReference>
<sequence length="183" mass="20862">RHLVRMLCCDWCREPVSRKVTLVVVGLDNAGKTTIVRDLQGDLGFILSDLAQVTLYDLSHGLVFVVGSSDVKRNQDTRVAITDVLHRDLICVLSLSLSLSLSNKQDLSGALGEVELIHRLSLEKLVNRHQCRCLIVSLCLAQGRPIREGVEWLLDYISHDYKALNERHAWRKRRGEKRRRGER</sequence>
<name>A0A4W5MY13_9TELE</name>
<protein>
    <submittedName>
        <fullName evidence="4">Uncharacterized protein</fullName>
    </submittedName>
</protein>
<evidence type="ECO:0000313" key="5">
    <source>
        <dbReference type="Proteomes" id="UP000314982"/>
    </source>
</evidence>
<evidence type="ECO:0000256" key="3">
    <source>
        <dbReference type="PIRSR" id="PIRSR606689-1"/>
    </source>
</evidence>
<dbReference type="GO" id="GO:0097730">
    <property type="term" value="C:non-motile cilium"/>
    <property type="evidence" value="ECO:0007669"/>
    <property type="project" value="TreeGrafter"/>
</dbReference>
<organism evidence="4 5">
    <name type="scientific">Hucho hucho</name>
    <name type="common">huchen</name>
    <dbReference type="NCBI Taxonomy" id="62062"/>
    <lineage>
        <taxon>Eukaryota</taxon>
        <taxon>Metazoa</taxon>
        <taxon>Chordata</taxon>
        <taxon>Craniata</taxon>
        <taxon>Vertebrata</taxon>
        <taxon>Euteleostomi</taxon>
        <taxon>Actinopterygii</taxon>
        <taxon>Neopterygii</taxon>
        <taxon>Teleostei</taxon>
        <taxon>Protacanthopterygii</taxon>
        <taxon>Salmoniformes</taxon>
        <taxon>Salmonidae</taxon>
        <taxon>Salmoninae</taxon>
        <taxon>Hucho</taxon>
    </lineage>
</organism>
<dbReference type="GO" id="GO:0005525">
    <property type="term" value="F:GTP binding"/>
    <property type="evidence" value="ECO:0007669"/>
    <property type="project" value="UniProtKB-KW"/>
</dbReference>
<keyword evidence="2 3" id="KW-0342">GTP-binding</keyword>
<accession>A0A4W5MY13</accession>
<dbReference type="Ensembl" id="ENSHHUT00000044933.1">
    <property type="protein sequence ID" value="ENSHHUP00000043307.1"/>
    <property type="gene ID" value="ENSHHUG00000026593.1"/>
</dbReference>
<evidence type="ECO:0000256" key="1">
    <source>
        <dbReference type="ARBA" id="ARBA00022741"/>
    </source>
</evidence>
<dbReference type="GO" id="GO:0060170">
    <property type="term" value="C:ciliary membrane"/>
    <property type="evidence" value="ECO:0007669"/>
    <property type="project" value="TreeGrafter"/>
</dbReference>
<keyword evidence="5" id="KW-1185">Reference proteome</keyword>
<reference evidence="5" key="1">
    <citation type="submission" date="2018-06" db="EMBL/GenBank/DDBJ databases">
        <title>Genome assembly of Danube salmon.</title>
        <authorList>
            <person name="Macqueen D.J."/>
            <person name="Gundappa M.K."/>
        </authorList>
    </citation>
    <scope>NUCLEOTIDE SEQUENCE [LARGE SCALE GENOMIC DNA]</scope>
</reference>
<dbReference type="InterPro" id="IPR051995">
    <property type="entry name" value="Ciliary_GTPase"/>
</dbReference>
<evidence type="ECO:0000313" key="4">
    <source>
        <dbReference type="Ensembl" id="ENSHHUP00000043307.1"/>
    </source>
</evidence>
<evidence type="ECO:0000256" key="2">
    <source>
        <dbReference type="ARBA" id="ARBA00023134"/>
    </source>
</evidence>
<dbReference type="STRING" id="62062.ENSHHUP00000043307"/>
<dbReference type="GO" id="GO:1905515">
    <property type="term" value="P:non-motile cilium assembly"/>
    <property type="evidence" value="ECO:0007669"/>
    <property type="project" value="TreeGrafter"/>
</dbReference>
<keyword evidence="1 3" id="KW-0547">Nucleotide-binding</keyword>
<dbReference type="InterPro" id="IPR006689">
    <property type="entry name" value="Small_GTPase_ARF/SAR"/>
</dbReference>
<dbReference type="GO" id="GO:0097500">
    <property type="term" value="P:receptor localization to non-motile cilium"/>
    <property type="evidence" value="ECO:0007669"/>
    <property type="project" value="TreeGrafter"/>
</dbReference>
<dbReference type="InterPro" id="IPR027417">
    <property type="entry name" value="P-loop_NTPase"/>
</dbReference>
<reference evidence="4" key="3">
    <citation type="submission" date="2025-09" db="UniProtKB">
        <authorList>
            <consortium name="Ensembl"/>
        </authorList>
    </citation>
    <scope>IDENTIFICATION</scope>
</reference>
<dbReference type="PANTHER" id="PTHR46090:SF2">
    <property type="entry name" value="ADP-RIBOSYLATION FACTOR-LIKE PROTEIN 13B"/>
    <property type="match status" value="1"/>
</dbReference>
<dbReference type="Proteomes" id="UP000314982">
    <property type="component" value="Unassembled WGS sequence"/>
</dbReference>